<feature type="compositionally biased region" description="Polar residues" evidence="1">
    <location>
        <begin position="1"/>
        <end position="11"/>
    </location>
</feature>
<feature type="region of interest" description="Disordered" evidence="1">
    <location>
        <begin position="1"/>
        <end position="54"/>
    </location>
</feature>
<dbReference type="Proteomes" id="UP001319200">
    <property type="component" value="Unassembled WGS sequence"/>
</dbReference>
<reference evidence="2 3" key="1">
    <citation type="submission" date="2021-05" db="EMBL/GenBank/DDBJ databases">
        <title>A Polyphasic approach of four new species of the genus Ohtaekwangia: Ohtaekwangia histidinii sp. nov., Ohtaekwangia cretensis sp. nov., Ohtaekwangia indiensis sp. nov., Ohtaekwangia reichenbachii sp. nov. from diverse environment.</title>
        <authorList>
            <person name="Octaviana S."/>
        </authorList>
    </citation>
    <scope>NUCLEOTIDE SEQUENCE [LARGE SCALE GENOMIC DNA]</scope>
    <source>
        <strain evidence="2 3">PWU4</strain>
    </source>
</reference>
<accession>A0AAP2DPC5</accession>
<sequence length="68" mass="7013">MKPENVNSPENLSEYGLLPKPAALQDLPAHAEKNSLSAESPAPASGPVKTAEPVSVAAAARHKSITIL</sequence>
<proteinExistence type="predicted"/>
<evidence type="ECO:0000313" key="3">
    <source>
        <dbReference type="Proteomes" id="UP001319200"/>
    </source>
</evidence>
<evidence type="ECO:0000313" key="2">
    <source>
        <dbReference type="EMBL" id="MBT1698762.1"/>
    </source>
</evidence>
<comment type="caution">
    <text evidence="2">The sequence shown here is derived from an EMBL/GenBank/DDBJ whole genome shotgun (WGS) entry which is preliminary data.</text>
</comment>
<dbReference type="RefSeq" id="WP_254165534.1">
    <property type="nucleotide sequence ID" value="NZ_JAHESF010000017.1"/>
</dbReference>
<dbReference type="AlphaFoldDB" id="A0AAP2DPC5"/>
<name>A0AAP2DPC5_9BACT</name>
<dbReference type="EMBL" id="JAHESF010000017">
    <property type="protein sequence ID" value="MBT1698762.1"/>
    <property type="molecule type" value="Genomic_DNA"/>
</dbReference>
<keyword evidence="3" id="KW-1185">Reference proteome</keyword>
<gene>
    <name evidence="2" type="ORF">KK083_17855</name>
</gene>
<evidence type="ECO:0000256" key="1">
    <source>
        <dbReference type="SAM" id="MobiDB-lite"/>
    </source>
</evidence>
<organism evidence="2 3">
    <name type="scientific">Chryseosolibacter histidini</name>
    <dbReference type="NCBI Taxonomy" id="2782349"/>
    <lineage>
        <taxon>Bacteria</taxon>
        <taxon>Pseudomonadati</taxon>
        <taxon>Bacteroidota</taxon>
        <taxon>Cytophagia</taxon>
        <taxon>Cytophagales</taxon>
        <taxon>Chryseotaleaceae</taxon>
        <taxon>Chryseosolibacter</taxon>
    </lineage>
</organism>
<protein>
    <submittedName>
        <fullName evidence="2">Uncharacterized protein</fullName>
    </submittedName>
</protein>